<dbReference type="EMBL" id="EF146760">
    <property type="protein sequence ID" value="ABK94807.1"/>
    <property type="molecule type" value="mRNA"/>
</dbReference>
<reference evidence="1" key="1">
    <citation type="journal article" date="2008" name="BMC Genomics">
        <title>Analysis of 4,664 high-quality sequence-finished poplar full-length cDNA clones and their utility for the discovery of genes responding to insect feeding.</title>
        <authorList>
            <person name="Ralph S.G."/>
            <person name="Chun H.J."/>
            <person name="Cooper D."/>
            <person name="Kirkpatrick R."/>
            <person name="Kolosova N."/>
            <person name="Gunter L."/>
            <person name="Tuskan G.A."/>
            <person name="Douglas C.J."/>
            <person name="Holt R.A."/>
            <person name="Jones S.J."/>
            <person name="Marra M.A."/>
            <person name="Bohlmann J."/>
        </authorList>
    </citation>
    <scope>NUCLEOTIDE SEQUENCE</scope>
    <source>
        <tissue evidence="1">Young and mature leaves</tissue>
    </source>
</reference>
<protein>
    <submittedName>
        <fullName evidence="1">Uncharacterized protein</fullName>
    </submittedName>
</protein>
<name>A9PEK4_POPTR</name>
<sequence length="45" mass="5420">MRLSKMQGVLILIYRRWMFPSPSLKQLPLPHFLLACRITFKLVIY</sequence>
<evidence type="ECO:0000313" key="1">
    <source>
        <dbReference type="EMBL" id="ABK94807.1"/>
    </source>
</evidence>
<dbReference type="AlphaFoldDB" id="A9PEK4"/>
<accession>A9PEK4</accession>
<proteinExistence type="evidence at transcript level"/>
<organism evidence="1">
    <name type="scientific">Populus trichocarpa</name>
    <name type="common">Western balsam poplar</name>
    <name type="synonym">Populus balsamifera subsp. trichocarpa</name>
    <dbReference type="NCBI Taxonomy" id="3694"/>
    <lineage>
        <taxon>Eukaryota</taxon>
        <taxon>Viridiplantae</taxon>
        <taxon>Streptophyta</taxon>
        <taxon>Embryophyta</taxon>
        <taxon>Tracheophyta</taxon>
        <taxon>Spermatophyta</taxon>
        <taxon>Magnoliopsida</taxon>
        <taxon>eudicotyledons</taxon>
        <taxon>Gunneridae</taxon>
        <taxon>Pentapetalae</taxon>
        <taxon>rosids</taxon>
        <taxon>fabids</taxon>
        <taxon>Malpighiales</taxon>
        <taxon>Salicaceae</taxon>
        <taxon>Saliceae</taxon>
        <taxon>Populus</taxon>
    </lineage>
</organism>